<dbReference type="SUPFAM" id="SSF102114">
    <property type="entry name" value="Radical SAM enzymes"/>
    <property type="match status" value="1"/>
</dbReference>
<protein>
    <submittedName>
        <fullName evidence="8">4Fe-4S cluster-binding domain-containing protein</fullName>
    </submittedName>
</protein>
<gene>
    <name evidence="8" type="ORF">PSH88_04670</name>
</gene>
<dbReference type="Gene3D" id="3.20.20.70">
    <property type="entry name" value="Aldolase class I"/>
    <property type="match status" value="1"/>
</dbReference>
<evidence type="ECO:0000256" key="6">
    <source>
        <dbReference type="ARBA" id="ARBA00023601"/>
    </source>
</evidence>
<dbReference type="SFLD" id="SFLDS00029">
    <property type="entry name" value="Radical_SAM"/>
    <property type="match status" value="1"/>
</dbReference>
<comment type="cofactor">
    <cofactor evidence="1">
        <name>[4Fe-4S] cluster</name>
        <dbReference type="ChEBI" id="CHEBI:49883"/>
    </cofactor>
</comment>
<evidence type="ECO:0000313" key="8">
    <source>
        <dbReference type="EMBL" id="WLI19344.1"/>
    </source>
</evidence>
<proteinExistence type="inferred from homology"/>
<comment type="similarity">
    <text evidence="6">Belongs to the radical SAM superfamily. Anaerobic sulfatase-maturating enzyme family.</text>
</comment>
<evidence type="ECO:0000256" key="3">
    <source>
        <dbReference type="ARBA" id="ARBA00022723"/>
    </source>
</evidence>
<dbReference type="EMBL" id="CP117430">
    <property type="protein sequence ID" value="WLI19344.1"/>
    <property type="molecule type" value="Genomic_DNA"/>
</dbReference>
<keyword evidence="3" id="KW-0479">Metal-binding</keyword>
<keyword evidence="4" id="KW-0408">Iron</keyword>
<keyword evidence="5" id="KW-0411">Iron-sulfur</keyword>
<reference evidence="8 9" key="1">
    <citation type="submission" date="2023-02" db="EMBL/GenBank/DDBJ databases">
        <title>Evolution of Hrp T3SS in non-pathogenic Pseudomonas fluorescens.</title>
        <authorList>
            <person name="Liao K."/>
            <person name="Wei H."/>
            <person name="Gu Y."/>
        </authorList>
    </citation>
    <scope>NUCLEOTIDE SEQUENCE [LARGE SCALE GENOMIC DNA]</scope>
    <source>
        <strain evidence="8 9">FP607</strain>
    </source>
</reference>
<dbReference type="SFLD" id="SFLDG01067">
    <property type="entry name" value="SPASM/twitch_domain_containing"/>
    <property type="match status" value="1"/>
</dbReference>
<organism evidence="8 9">
    <name type="scientific">Pseudomonas wuhanensis</name>
    <dbReference type="NCBI Taxonomy" id="2954098"/>
    <lineage>
        <taxon>Bacteria</taxon>
        <taxon>Pseudomonadati</taxon>
        <taxon>Pseudomonadota</taxon>
        <taxon>Gammaproteobacteria</taxon>
        <taxon>Pseudomonadales</taxon>
        <taxon>Pseudomonadaceae</taxon>
        <taxon>Pseudomonas</taxon>
    </lineage>
</organism>
<name>A0ABY9GU61_9PSED</name>
<evidence type="ECO:0000256" key="2">
    <source>
        <dbReference type="ARBA" id="ARBA00022691"/>
    </source>
</evidence>
<dbReference type="PANTHER" id="PTHR43273:SF3">
    <property type="entry name" value="ANAEROBIC SULFATASE-MATURATING ENZYME HOMOLOG ASLB-RELATED"/>
    <property type="match status" value="1"/>
</dbReference>
<evidence type="ECO:0000313" key="9">
    <source>
        <dbReference type="Proteomes" id="UP001230768"/>
    </source>
</evidence>
<sequence length="386" mass="42910">MSVEVRPLGDKCNIGCTYCYQEGTRASSTAGNRYEISKIIEVLNELDEPFTLFGGEIMLTKRRDLEHLLEFGQRRYGQVGLQTNGTLVKERDIDLFLEHNVKVGVSIDGPGELNDARWAGSLRATRRATAMTEAVIETMCRTGAPPGVIVTLHRLNAVGERLAHLCGWLQFLDTLGVTRVRLHLLENDNAGPAEDLVLTTEQALLAMRRLRALERTLVCMRFDLFRELESMLLGQDDEASCVFRACDPYLTRAVIGVEGDGRRSNCGRTNKDGIAYTPATVNGYERQLGLYAMPQEEGGCKGCRFFLMCKGNCPGTAIDGDWRLRSVDCLVWFGLFEDTEARLLSEGRAVLSQSPQRTAVEAIIVEGWRDGHDRLLREACDLVGGL</sequence>
<dbReference type="CDD" id="cd01335">
    <property type="entry name" value="Radical_SAM"/>
    <property type="match status" value="1"/>
</dbReference>
<keyword evidence="9" id="KW-1185">Reference proteome</keyword>
<feature type="domain" description="Radical SAM core" evidence="7">
    <location>
        <begin position="1"/>
        <end position="223"/>
    </location>
</feature>
<keyword evidence="2" id="KW-0949">S-adenosyl-L-methionine</keyword>
<dbReference type="InterPro" id="IPR007197">
    <property type="entry name" value="rSAM"/>
</dbReference>
<evidence type="ECO:0000256" key="4">
    <source>
        <dbReference type="ARBA" id="ARBA00023004"/>
    </source>
</evidence>
<dbReference type="RefSeq" id="WP_305425129.1">
    <property type="nucleotide sequence ID" value="NZ_CP117430.1"/>
</dbReference>
<accession>A0ABY9GU61</accession>
<dbReference type="Pfam" id="PF04055">
    <property type="entry name" value="Radical_SAM"/>
    <property type="match status" value="1"/>
</dbReference>
<dbReference type="InterPro" id="IPR023867">
    <property type="entry name" value="Sulphatase_maturase_rSAM"/>
</dbReference>
<dbReference type="Proteomes" id="UP001230768">
    <property type="component" value="Chromosome"/>
</dbReference>
<dbReference type="InterPro" id="IPR058240">
    <property type="entry name" value="rSAM_sf"/>
</dbReference>
<dbReference type="InterPro" id="IPR013785">
    <property type="entry name" value="Aldolase_TIM"/>
</dbReference>
<dbReference type="PROSITE" id="PS51918">
    <property type="entry name" value="RADICAL_SAM"/>
    <property type="match status" value="1"/>
</dbReference>
<evidence type="ECO:0000256" key="5">
    <source>
        <dbReference type="ARBA" id="ARBA00023014"/>
    </source>
</evidence>
<evidence type="ECO:0000256" key="1">
    <source>
        <dbReference type="ARBA" id="ARBA00001966"/>
    </source>
</evidence>
<evidence type="ECO:0000259" key="7">
    <source>
        <dbReference type="PROSITE" id="PS51918"/>
    </source>
</evidence>
<dbReference type="PANTHER" id="PTHR43273">
    <property type="entry name" value="ANAEROBIC SULFATASE-MATURATING ENZYME HOMOLOG ASLB-RELATED"/>
    <property type="match status" value="1"/>
</dbReference>